<keyword evidence="1" id="KW-0812">Transmembrane</keyword>
<organism evidence="2 3">
    <name type="scientific">Ameiurus melas</name>
    <name type="common">Black bullhead</name>
    <name type="synonym">Silurus melas</name>
    <dbReference type="NCBI Taxonomy" id="219545"/>
    <lineage>
        <taxon>Eukaryota</taxon>
        <taxon>Metazoa</taxon>
        <taxon>Chordata</taxon>
        <taxon>Craniata</taxon>
        <taxon>Vertebrata</taxon>
        <taxon>Euteleostomi</taxon>
        <taxon>Actinopterygii</taxon>
        <taxon>Neopterygii</taxon>
        <taxon>Teleostei</taxon>
        <taxon>Ostariophysi</taxon>
        <taxon>Siluriformes</taxon>
        <taxon>Ictaluridae</taxon>
        <taxon>Ameiurus</taxon>
    </lineage>
</organism>
<reference evidence="2 3" key="1">
    <citation type="submission" date="2020-02" db="EMBL/GenBank/DDBJ databases">
        <title>A chromosome-scale genome assembly of the black bullhead catfish (Ameiurus melas).</title>
        <authorList>
            <person name="Wen M."/>
            <person name="Zham M."/>
            <person name="Cabau C."/>
            <person name="Klopp C."/>
            <person name="Donnadieu C."/>
            <person name="Roques C."/>
            <person name="Bouchez O."/>
            <person name="Lampietro C."/>
            <person name="Jouanno E."/>
            <person name="Herpin A."/>
            <person name="Louis A."/>
            <person name="Berthelot C."/>
            <person name="Parey E."/>
            <person name="Roest-Crollius H."/>
            <person name="Braasch I."/>
            <person name="Postlethwait J."/>
            <person name="Robinson-Rechavi M."/>
            <person name="Echchiki A."/>
            <person name="Begum T."/>
            <person name="Montfort J."/>
            <person name="Schartl M."/>
            <person name="Bobe J."/>
            <person name="Guiguen Y."/>
        </authorList>
    </citation>
    <scope>NUCLEOTIDE SEQUENCE [LARGE SCALE GENOMIC DNA]</scope>
    <source>
        <strain evidence="2">M_S1</strain>
        <tissue evidence="2">Blood</tissue>
    </source>
</reference>
<feature type="transmembrane region" description="Helical" evidence="1">
    <location>
        <begin position="128"/>
        <end position="148"/>
    </location>
</feature>
<gene>
    <name evidence="2" type="ORF">AMELA_G00288530</name>
</gene>
<evidence type="ECO:0000256" key="1">
    <source>
        <dbReference type="SAM" id="Phobius"/>
    </source>
</evidence>
<dbReference type="EMBL" id="JAAGNN010000029">
    <property type="protein sequence ID" value="KAF4070702.1"/>
    <property type="molecule type" value="Genomic_DNA"/>
</dbReference>
<comment type="caution">
    <text evidence="2">The sequence shown here is derived from an EMBL/GenBank/DDBJ whole genome shotgun (WGS) entry which is preliminary data.</text>
</comment>
<accession>A0A7J5ZJ47</accession>
<sequence length="175" mass="20951">MEDDGGFIEFDVPEFSNTVLKQLNELRIQASSQDQSRWFYGRFIKGGVLLLFFSLSPSLSLHYFLNTASLFKSVCPCYLYVLHCEETVKPFVLKGLFPSKVRFRTREKEQCFIESCGGSVLFELLVKYVLFSFVWLVGFFFIYIYFFFYYYYYYNYSIFILLFFFKFFFSLVANQ</sequence>
<proteinExistence type="predicted"/>
<evidence type="ECO:0000313" key="2">
    <source>
        <dbReference type="EMBL" id="KAF4070702.1"/>
    </source>
</evidence>
<keyword evidence="1" id="KW-1133">Transmembrane helix</keyword>
<dbReference type="Proteomes" id="UP000593565">
    <property type="component" value="Unassembled WGS sequence"/>
</dbReference>
<feature type="transmembrane region" description="Helical" evidence="1">
    <location>
        <begin position="154"/>
        <end position="173"/>
    </location>
</feature>
<protein>
    <submittedName>
        <fullName evidence="2">Uncharacterized protein</fullName>
    </submittedName>
</protein>
<name>A0A7J5ZJ47_AMEME</name>
<evidence type="ECO:0000313" key="3">
    <source>
        <dbReference type="Proteomes" id="UP000593565"/>
    </source>
</evidence>
<keyword evidence="3" id="KW-1185">Reference proteome</keyword>
<dbReference type="AlphaFoldDB" id="A0A7J5ZJ47"/>
<feature type="transmembrane region" description="Helical" evidence="1">
    <location>
        <begin position="43"/>
        <end position="65"/>
    </location>
</feature>
<keyword evidence="1" id="KW-0472">Membrane</keyword>